<evidence type="ECO:0000313" key="3">
    <source>
        <dbReference type="Proteomes" id="UP000270866"/>
    </source>
</evidence>
<organism evidence="2 3">
    <name type="scientific">Fusarium oxysporum f. sp. cepae</name>
    <dbReference type="NCBI Taxonomy" id="396571"/>
    <lineage>
        <taxon>Eukaryota</taxon>
        <taxon>Fungi</taxon>
        <taxon>Dikarya</taxon>
        <taxon>Ascomycota</taxon>
        <taxon>Pezizomycotina</taxon>
        <taxon>Sordariomycetes</taxon>
        <taxon>Hypocreomycetidae</taxon>
        <taxon>Hypocreales</taxon>
        <taxon>Nectriaceae</taxon>
        <taxon>Fusarium</taxon>
        <taxon>Fusarium oxysporum species complex</taxon>
    </lineage>
</organism>
<feature type="region of interest" description="Disordered" evidence="1">
    <location>
        <begin position="64"/>
        <end position="89"/>
    </location>
</feature>
<evidence type="ECO:0000313" key="2">
    <source>
        <dbReference type="EMBL" id="RKK10836.1"/>
    </source>
</evidence>
<comment type="caution">
    <text evidence="2">The sequence shown here is derived from an EMBL/GenBank/DDBJ whole genome shotgun (WGS) entry which is preliminary data.</text>
</comment>
<proteinExistence type="predicted"/>
<name>A0A3L6N0H7_FUSOX</name>
<evidence type="ECO:0000256" key="1">
    <source>
        <dbReference type="SAM" id="MobiDB-lite"/>
    </source>
</evidence>
<dbReference type="Proteomes" id="UP000270866">
    <property type="component" value="Unassembled WGS sequence"/>
</dbReference>
<dbReference type="AlphaFoldDB" id="A0A3L6N0H7"/>
<gene>
    <name evidence="2" type="ORF">BFJ65_g14833</name>
</gene>
<accession>A0A3L6N0H7</accession>
<reference evidence="2 3" key="1">
    <citation type="journal article" date="2018" name="Sci. Rep.">
        <title>Characterisation of pathogen-specific regions and novel effector candidates in Fusarium oxysporum f. sp. cepae.</title>
        <authorList>
            <person name="Armitage A.D."/>
            <person name="Taylor A."/>
            <person name="Sobczyk M.K."/>
            <person name="Baxter L."/>
            <person name="Greenfield B.P."/>
            <person name="Bates H.J."/>
            <person name="Wilson F."/>
            <person name="Jackson A.C."/>
            <person name="Ott S."/>
            <person name="Harrison R.J."/>
            <person name="Clarkson J.P."/>
        </authorList>
    </citation>
    <scope>NUCLEOTIDE SEQUENCE [LARGE SCALE GENOMIC DNA]</scope>
    <source>
        <strain evidence="2 3">FoC_Fus2</strain>
    </source>
</reference>
<dbReference type="EMBL" id="MRCU01000010">
    <property type="protein sequence ID" value="RKK10836.1"/>
    <property type="molecule type" value="Genomic_DNA"/>
</dbReference>
<protein>
    <submittedName>
        <fullName evidence="2">Uncharacterized protein</fullName>
    </submittedName>
</protein>
<sequence>MSLSKPQKEGLTATLSKPEDFLNWEHEFLLQAHRLGLQQHLKSKTFLGDEPAIPDIRKRRYTKTATAQRTIRSHTAESQDGAPDDIQETANGTWSISDLTDQGQKIFQQDLTFYQLQEKLFEKQKIALGTLQDWVIRTVSPSLIQTCCQSHESIYEWHRNLRARCGRTEEDETKDARNRYLTLLRTAPKTVSQAAFKWLDQWEEAMAKGRQREVPETLHNSAWAWDFFSVTTHILPSWTASYKISSKTLLQNRALSYRDVGNAFRNELQDAEATKGRVARGAFSASYAGEDPQDDEGDAHIIEGQYPSSKKRGETPLWQTDQRIIKSTINNITTFWSTFEYTHPIVFVRI</sequence>